<evidence type="ECO:0000313" key="15">
    <source>
        <dbReference type="Proteomes" id="UP000198669"/>
    </source>
</evidence>
<dbReference type="STRING" id="2177.BHR79_09225"/>
<keyword evidence="2 9" id="KW-0479">Metal-binding</keyword>
<evidence type="ECO:0000256" key="2">
    <source>
        <dbReference type="ARBA" id="ARBA00022723"/>
    </source>
</evidence>
<comment type="cofactor">
    <cofactor evidence="9">
        <name>Zn(2+)</name>
        <dbReference type="ChEBI" id="CHEBI:29105"/>
    </cofactor>
    <text evidence="9">Binds 1 zinc ion per subunit.</text>
</comment>
<reference evidence="11 14" key="1">
    <citation type="submission" date="2016-10" db="EMBL/GenBank/DDBJ databases">
        <title>Methanohalophilus halophilus.</title>
        <authorList>
            <person name="L'haridon S."/>
        </authorList>
    </citation>
    <scope>NUCLEOTIDE SEQUENCE [LARGE SCALE GENOMIC DNA]</scope>
    <source>
        <strain evidence="11 14">Z-7982</strain>
    </source>
</reference>
<dbReference type="Proteomes" id="UP000186879">
    <property type="component" value="Chromosome"/>
</dbReference>
<gene>
    <name evidence="9" type="primary">rpl24e</name>
    <name evidence="11" type="ORF">BHR79_09225</name>
    <name evidence="12" type="ORF">EFE40_06040</name>
    <name evidence="13" type="ORF">SAMN04515625_0758</name>
</gene>
<dbReference type="Pfam" id="PF01246">
    <property type="entry name" value="Ribosomal_L24e"/>
    <property type="match status" value="1"/>
</dbReference>
<sequence length="62" mass="7122">METKKCSFCGTKLEPGTGILFAKKDGSTYNFCSSKCRNNYKMGRLPRRTIWTETGRTYMKKA</sequence>
<dbReference type="GO" id="GO:0019843">
    <property type="term" value="F:rRNA binding"/>
    <property type="evidence" value="ECO:0007669"/>
    <property type="project" value="UniProtKB-UniRule"/>
</dbReference>
<keyword evidence="7 9" id="KW-0689">Ribosomal protein</keyword>
<dbReference type="SUPFAM" id="SSF57716">
    <property type="entry name" value="Glucocorticoid receptor-like (DNA-binding domain)"/>
    <property type="match status" value="1"/>
</dbReference>
<feature type="binding site" evidence="9">
    <location>
        <position position="9"/>
    </location>
    <ligand>
        <name>Zn(2+)</name>
        <dbReference type="ChEBI" id="CHEBI:29105"/>
    </ligand>
</feature>
<dbReference type="GO" id="GO:0005840">
    <property type="term" value="C:ribosome"/>
    <property type="evidence" value="ECO:0007669"/>
    <property type="project" value="UniProtKB-KW"/>
</dbReference>
<dbReference type="EMBL" id="CP017921">
    <property type="protein sequence ID" value="APH39644.1"/>
    <property type="molecule type" value="Genomic_DNA"/>
</dbReference>
<dbReference type="InterPro" id="IPR011017">
    <property type="entry name" value="TRASH_dom"/>
</dbReference>
<proteinExistence type="inferred from homology"/>
<keyword evidence="4 9" id="KW-0863">Zinc-finger</keyword>
<keyword evidence="14" id="KW-1185">Reference proteome</keyword>
<name>A0A1L3Q441_9EURY</name>
<keyword evidence="8 9" id="KW-0687">Ribonucleoprotein</keyword>
<comment type="similarity">
    <text evidence="1 9">Belongs to the eukaryotic ribosomal protein eL24 family.</text>
</comment>
<feature type="binding site" evidence="9">
    <location>
        <position position="36"/>
    </location>
    <ligand>
        <name>Zn(2+)</name>
        <dbReference type="ChEBI" id="CHEBI:29105"/>
    </ligand>
</feature>
<dbReference type="GO" id="GO:0003735">
    <property type="term" value="F:structural constituent of ribosome"/>
    <property type="evidence" value="ECO:0007669"/>
    <property type="project" value="InterPro"/>
</dbReference>
<evidence type="ECO:0000313" key="16">
    <source>
        <dbReference type="Proteomes" id="UP000267921"/>
    </source>
</evidence>
<evidence type="ECO:0000256" key="3">
    <source>
        <dbReference type="ARBA" id="ARBA00022730"/>
    </source>
</evidence>
<evidence type="ECO:0000256" key="7">
    <source>
        <dbReference type="ARBA" id="ARBA00022980"/>
    </source>
</evidence>
<dbReference type="RefSeq" id="WP_072357968.1">
    <property type="nucleotide sequence ID" value="NZ_CP017921.1"/>
</dbReference>
<dbReference type="CDD" id="cd00472">
    <property type="entry name" value="Ribosomal_L24e_L24"/>
    <property type="match status" value="1"/>
</dbReference>
<feature type="domain" description="TRASH" evidence="10">
    <location>
        <begin position="6"/>
        <end position="44"/>
    </location>
</feature>
<dbReference type="GeneID" id="30583950"/>
<evidence type="ECO:0000313" key="14">
    <source>
        <dbReference type="Proteomes" id="UP000186879"/>
    </source>
</evidence>
<feature type="binding site" evidence="9">
    <location>
        <position position="32"/>
    </location>
    <ligand>
        <name>Zn(2+)</name>
        <dbReference type="ChEBI" id="CHEBI:29105"/>
    </ligand>
</feature>
<dbReference type="GO" id="GO:0006412">
    <property type="term" value="P:translation"/>
    <property type="evidence" value="ECO:0007669"/>
    <property type="project" value="UniProtKB-UniRule"/>
</dbReference>
<accession>A0A1L3Q441</accession>
<keyword evidence="6 9" id="KW-0694">RNA-binding</keyword>
<dbReference type="OrthoDB" id="55506at2157"/>
<dbReference type="AlphaFoldDB" id="A0A1L3Q441"/>
<feature type="binding site" evidence="9">
    <location>
        <position position="6"/>
    </location>
    <ligand>
        <name>Zn(2+)</name>
        <dbReference type="ChEBI" id="CHEBI:29105"/>
    </ligand>
</feature>
<evidence type="ECO:0000256" key="9">
    <source>
        <dbReference type="HAMAP-Rule" id="MF_00773"/>
    </source>
</evidence>
<dbReference type="KEGG" id="mhaz:BHR79_09225"/>
<dbReference type="NCBIfam" id="NF034186">
    <property type="entry name" value="PRK14891.1-1"/>
    <property type="match status" value="1"/>
</dbReference>
<comment type="subunit">
    <text evidence="9">Part of the 50S ribosomal subunit. Forms a cluster with proteins L3 and L14.</text>
</comment>
<evidence type="ECO:0000259" key="10">
    <source>
        <dbReference type="SMART" id="SM00746"/>
    </source>
</evidence>
<evidence type="ECO:0000313" key="12">
    <source>
        <dbReference type="EMBL" id="RNI09021.1"/>
    </source>
</evidence>
<keyword evidence="5 9" id="KW-0862">Zinc</keyword>
<dbReference type="InterPro" id="IPR055345">
    <property type="entry name" value="Ribosomal_eL24-rel_arc"/>
</dbReference>
<organism evidence="11 14">
    <name type="scientific">Methanohalophilus halophilus</name>
    <dbReference type="NCBI Taxonomy" id="2177"/>
    <lineage>
        <taxon>Archaea</taxon>
        <taxon>Methanobacteriati</taxon>
        <taxon>Methanobacteriota</taxon>
        <taxon>Stenosarchaea group</taxon>
        <taxon>Methanomicrobia</taxon>
        <taxon>Methanosarcinales</taxon>
        <taxon>Methanosarcinaceae</taxon>
        <taxon>Methanohalophilus</taxon>
    </lineage>
</organism>
<dbReference type="SMART" id="SM00746">
    <property type="entry name" value="TRASH"/>
    <property type="match status" value="1"/>
</dbReference>
<dbReference type="InterPro" id="IPR000988">
    <property type="entry name" value="Ribosomal_eL24-rel_N"/>
</dbReference>
<protein>
    <recommendedName>
        <fullName evidence="9">Large ribosomal subunit protein eL24</fullName>
    </recommendedName>
</protein>
<evidence type="ECO:0000256" key="1">
    <source>
        <dbReference type="ARBA" id="ARBA00005647"/>
    </source>
</evidence>
<dbReference type="HAMAP" id="MF_00773">
    <property type="entry name" value="Ribosomal_eL24"/>
    <property type="match status" value="1"/>
</dbReference>
<reference evidence="12 16" key="3">
    <citation type="submission" date="2018-10" db="EMBL/GenBank/DDBJ databases">
        <title>Cultivation of a novel Methanohalophilus strain from Kebrit Deep of the Red Sea and a genomic comparison of members of the genus Methanohalophilus.</title>
        <authorList>
            <person name="Guan Y."/>
            <person name="Ngugi D.K."/>
            <person name="Stingl U."/>
        </authorList>
    </citation>
    <scope>NUCLEOTIDE SEQUENCE [LARGE SCALE GENOMIC DNA]</scope>
    <source>
        <strain evidence="12 16">DSM 3094</strain>
    </source>
</reference>
<evidence type="ECO:0000313" key="11">
    <source>
        <dbReference type="EMBL" id="APH39644.1"/>
    </source>
</evidence>
<evidence type="ECO:0000256" key="8">
    <source>
        <dbReference type="ARBA" id="ARBA00023274"/>
    </source>
</evidence>
<comment type="function">
    <text evidence="9">Binds to the 23S rRNA.</text>
</comment>
<keyword evidence="3 9" id="KW-0699">rRNA-binding</keyword>
<dbReference type="GO" id="GO:1990904">
    <property type="term" value="C:ribonucleoprotein complex"/>
    <property type="evidence" value="ECO:0007669"/>
    <property type="project" value="UniProtKB-KW"/>
</dbReference>
<dbReference type="InterPro" id="IPR056366">
    <property type="entry name" value="Ribosomal_eL24"/>
</dbReference>
<dbReference type="PANTHER" id="PTHR10792">
    <property type="entry name" value="60S RIBOSOMAL PROTEIN L24"/>
    <property type="match status" value="1"/>
</dbReference>
<evidence type="ECO:0000256" key="5">
    <source>
        <dbReference type="ARBA" id="ARBA00022833"/>
    </source>
</evidence>
<dbReference type="Proteomes" id="UP000267921">
    <property type="component" value="Unassembled WGS sequence"/>
</dbReference>
<dbReference type="InterPro" id="IPR023442">
    <property type="entry name" value="Ribosomal_eL24_CS"/>
</dbReference>
<evidence type="ECO:0000256" key="6">
    <source>
        <dbReference type="ARBA" id="ARBA00022884"/>
    </source>
</evidence>
<dbReference type="Gene3D" id="2.30.170.20">
    <property type="entry name" value="Ribosomal protein L24e"/>
    <property type="match status" value="1"/>
</dbReference>
<dbReference type="Proteomes" id="UP000198669">
    <property type="component" value="Unassembled WGS sequence"/>
</dbReference>
<evidence type="ECO:0000313" key="13">
    <source>
        <dbReference type="EMBL" id="SDW34297.1"/>
    </source>
</evidence>
<dbReference type="EMBL" id="RJJG01000004">
    <property type="protein sequence ID" value="RNI09021.1"/>
    <property type="molecule type" value="Genomic_DNA"/>
</dbReference>
<dbReference type="PROSITE" id="PS01073">
    <property type="entry name" value="RIBOSOMAL_L24E"/>
    <property type="match status" value="1"/>
</dbReference>
<feature type="zinc finger region" description="C4-type" evidence="9">
    <location>
        <begin position="6"/>
        <end position="36"/>
    </location>
</feature>
<dbReference type="InterPro" id="IPR038630">
    <property type="entry name" value="L24e/L24_sf"/>
</dbReference>
<reference evidence="13 15" key="2">
    <citation type="submission" date="2016-10" db="EMBL/GenBank/DDBJ databases">
        <authorList>
            <person name="de Groot N.N."/>
        </authorList>
    </citation>
    <scope>NUCLEOTIDE SEQUENCE [LARGE SCALE GENOMIC DNA]</scope>
    <source>
        <strain evidence="13 15">Z-7982</strain>
    </source>
</reference>
<dbReference type="GO" id="GO:0008270">
    <property type="term" value="F:zinc ion binding"/>
    <property type="evidence" value="ECO:0007669"/>
    <property type="project" value="UniProtKB-UniRule"/>
</dbReference>
<dbReference type="EMBL" id="FNMU01000002">
    <property type="protein sequence ID" value="SDW34297.1"/>
    <property type="molecule type" value="Genomic_DNA"/>
</dbReference>
<evidence type="ECO:0000256" key="4">
    <source>
        <dbReference type="ARBA" id="ARBA00022771"/>
    </source>
</evidence>
<dbReference type="PANTHER" id="PTHR10792:SF1">
    <property type="entry name" value="RIBOSOMAL PROTEIN L24"/>
    <property type="match status" value="1"/>
</dbReference>